<feature type="compositionally biased region" description="Acidic residues" evidence="10">
    <location>
        <begin position="801"/>
        <end position="812"/>
    </location>
</feature>
<dbReference type="GO" id="GO:0005737">
    <property type="term" value="C:cytoplasm"/>
    <property type="evidence" value="ECO:0007669"/>
    <property type="project" value="UniProtKB-ARBA"/>
</dbReference>
<feature type="disulfide bond" evidence="9">
    <location>
        <begin position="350"/>
        <end position="411"/>
    </location>
</feature>
<feature type="disulfide bond" evidence="9">
    <location>
        <begin position="568"/>
        <end position="629"/>
    </location>
</feature>
<evidence type="ECO:0000256" key="2">
    <source>
        <dbReference type="ARBA" id="ARBA00022692"/>
    </source>
</evidence>
<reference evidence="13" key="1">
    <citation type="submission" date="2021-09" db="EMBL/GenBank/DDBJ databases">
        <title>The genome of Mauremys mutica provides insights into the evolution of semi-aquatic lifestyle.</title>
        <authorList>
            <person name="Gong S."/>
            <person name="Gao Y."/>
        </authorList>
    </citation>
    <scope>NUCLEOTIDE SEQUENCE</scope>
    <source>
        <strain evidence="13">MM-2020</strain>
        <tissue evidence="13">Muscle</tissue>
    </source>
</reference>
<evidence type="ECO:0000259" key="12">
    <source>
        <dbReference type="PROSITE" id="PS50287"/>
    </source>
</evidence>
<dbReference type="PROSITE" id="PS50287">
    <property type="entry name" value="SRCR_2"/>
    <property type="match status" value="6"/>
</dbReference>
<dbReference type="SUPFAM" id="SSF56487">
    <property type="entry name" value="SRCR-like"/>
    <property type="match status" value="6"/>
</dbReference>
<dbReference type="FunFam" id="3.10.250.10:FF:000002">
    <property type="entry name" value="Scavenger receptor cysteine-rich type 1 protein M130"/>
    <property type="match status" value="1"/>
</dbReference>
<dbReference type="PANTHER" id="PTHR19331">
    <property type="entry name" value="SCAVENGER RECEPTOR DOMAIN-CONTAINING"/>
    <property type="match status" value="1"/>
</dbReference>
<feature type="domain" description="SRCR" evidence="12">
    <location>
        <begin position="530"/>
        <end position="630"/>
    </location>
</feature>
<feature type="compositionally biased region" description="Basic and acidic residues" evidence="10">
    <location>
        <begin position="780"/>
        <end position="792"/>
    </location>
</feature>
<feature type="domain" description="SRCR" evidence="12">
    <location>
        <begin position="313"/>
        <end position="412"/>
    </location>
</feature>
<feature type="domain" description="SRCR" evidence="12">
    <location>
        <begin position="103"/>
        <end position="203"/>
    </location>
</feature>
<feature type="domain" description="SRCR" evidence="12">
    <location>
        <begin position="422"/>
        <end position="522"/>
    </location>
</feature>
<accession>A0A9D4BAN5</accession>
<comment type="caution">
    <text evidence="9">Lacks conserved residue(s) required for the propagation of feature annotation.</text>
</comment>
<feature type="domain" description="SRCR" evidence="12">
    <location>
        <begin position="208"/>
        <end position="308"/>
    </location>
</feature>
<feature type="disulfide bond" evidence="9">
    <location>
        <begin position="381"/>
        <end position="391"/>
    </location>
</feature>
<dbReference type="AlphaFoldDB" id="A0A9D4BAN5"/>
<evidence type="ECO:0000256" key="4">
    <source>
        <dbReference type="ARBA" id="ARBA00022737"/>
    </source>
</evidence>
<dbReference type="FunFam" id="3.10.250.10:FF:000009">
    <property type="entry name" value="WC1"/>
    <property type="match status" value="1"/>
</dbReference>
<evidence type="ECO:0000256" key="7">
    <source>
        <dbReference type="ARBA" id="ARBA00023157"/>
    </source>
</evidence>
<feature type="disulfide bond" evidence="9">
    <location>
        <begin position="599"/>
        <end position="609"/>
    </location>
</feature>
<keyword evidence="6 11" id="KW-0472">Membrane</keyword>
<dbReference type="SMART" id="SM00202">
    <property type="entry name" value="SR"/>
    <property type="match status" value="6"/>
</dbReference>
<dbReference type="GO" id="GO:0016020">
    <property type="term" value="C:membrane"/>
    <property type="evidence" value="ECO:0007669"/>
    <property type="project" value="UniProtKB-SubCell"/>
</dbReference>
<dbReference type="Proteomes" id="UP000827986">
    <property type="component" value="Unassembled WGS sequence"/>
</dbReference>
<feature type="disulfide bond" evidence="9">
    <location>
        <begin position="447"/>
        <end position="511"/>
    </location>
</feature>
<keyword evidence="14" id="KW-1185">Reference proteome</keyword>
<dbReference type="PROSITE" id="PS00420">
    <property type="entry name" value="SRCR_1"/>
    <property type="match status" value="3"/>
</dbReference>
<keyword evidence="7 9" id="KW-1015">Disulfide bond</keyword>
<dbReference type="Pfam" id="PF00530">
    <property type="entry name" value="SRCR"/>
    <property type="match status" value="6"/>
</dbReference>
<feature type="transmembrane region" description="Helical" evidence="11">
    <location>
        <begin position="655"/>
        <end position="678"/>
    </location>
</feature>
<comment type="subcellular location">
    <subcellularLocation>
        <location evidence="1">Membrane</location>
        <topology evidence="1">Single-pass membrane protein</topology>
    </subcellularLocation>
</comment>
<keyword evidence="2 11" id="KW-0812">Transmembrane</keyword>
<organism evidence="13 14">
    <name type="scientific">Mauremys mutica</name>
    <name type="common">yellowpond turtle</name>
    <dbReference type="NCBI Taxonomy" id="74926"/>
    <lineage>
        <taxon>Eukaryota</taxon>
        <taxon>Metazoa</taxon>
        <taxon>Chordata</taxon>
        <taxon>Craniata</taxon>
        <taxon>Vertebrata</taxon>
        <taxon>Euteleostomi</taxon>
        <taxon>Archelosauria</taxon>
        <taxon>Testudinata</taxon>
        <taxon>Testudines</taxon>
        <taxon>Cryptodira</taxon>
        <taxon>Durocryptodira</taxon>
        <taxon>Testudinoidea</taxon>
        <taxon>Geoemydidae</taxon>
        <taxon>Geoemydinae</taxon>
        <taxon>Mauremys</taxon>
    </lineage>
</organism>
<keyword evidence="3" id="KW-0732">Signal</keyword>
<feature type="region of interest" description="Disordered" evidence="10">
    <location>
        <begin position="753"/>
        <end position="812"/>
    </location>
</feature>
<feature type="disulfide bond" evidence="9">
    <location>
        <begin position="555"/>
        <end position="619"/>
    </location>
</feature>
<feature type="disulfide bond" evidence="9">
    <location>
        <begin position="337"/>
        <end position="401"/>
    </location>
</feature>
<dbReference type="EMBL" id="JAHDVG010000463">
    <property type="protein sequence ID" value="KAH1186104.1"/>
    <property type="molecule type" value="Genomic_DNA"/>
</dbReference>
<dbReference type="FunFam" id="3.10.250.10:FF:000003">
    <property type="entry name" value="Deleted in malignant brain tumors 1"/>
    <property type="match status" value="1"/>
</dbReference>
<evidence type="ECO:0000256" key="10">
    <source>
        <dbReference type="SAM" id="MobiDB-lite"/>
    </source>
</evidence>
<evidence type="ECO:0000256" key="3">
    <source>
        <dbReference type="ARBA" id="ARBA00022729"/>
    </source>
</evidence>
<feature type="disulfide bond" evidence="9">
    <location>
        <begin position="491"/>
        <end position="501"/>
    </location>
</feature>
<evidence type="ECO:0000256" key="5">
    <source>
        <dbReference type="ARBA" id="ARBA00022989"/>
    </source>
</evidence>
<proteinExistence type="predicted"/>
<protein>
    <recommendedName>
        <fullName evidence="12">SRCR domain-containing protein</fullName>
    </recommendedName>
</protein>
<dbReference type="InterPro" id="IPR036772">
    <property type="entry name" value="SRCR-like_dom_sf"/>
</dbReference>
<feature type="disulfide bond" evidence="9">
    <location>
        <begin position="460"/>
        <end position="521"/>
    </location>
</feature>
<gene>
    <name evidence="13" type="ORF">KIL84_018853</name>
</gene>
<feature type="disulfide bond" evidence="9">
    <location>
        <begin position="233"/>
        <end position="297"/>
    </location>
</feature>
<evidence type="ECO:0000313" key="13">
    <source>
        <dbReference type="EMBL" id="KAH1186104.1"/>
    </source>
</evidence>
<dbReference type="PANTHER" id="PTHR19331:SF484">
    <property type="entry name" value="SRCR DOMAIN-CONTAINING PROTEIN"/>
    <property type="match status" value="1"/>
</dbReference>
<feature type="domain" description="SRCR" evidence="12">
    <location>
        <begin position="1"/>
        <end position="98"/>
    </location>
</feature>
<evidence type="ECO:0000256" key="1">
    <source>
        <dbReference type="ARBA" id="ARBA00004167"/>
    </source>
</evidence>
<keyword evidence="8" id="KW-0325">Glycoprotein</keyword>
<comment type="caution">
    <text evidence="13">The sequence shown here is derived from an EMBL/GenBank/DDBJ whole genome shotgun (WGS) entry which is preliminary data.</text>
</comment>
<evidence type="ECO:0000256" key="8">
    <source>
        <dbReference type="ARBA" id="ARBA00023180"/>
    </source>
</evidence>
<feature type="disulfide bond" evidence="9">
    <location>
        <begin position="67"/>
        <end position="77"/>
    </location>
</feature>
<feature type="disulfide bond" evidence="9">
    <location>
        <begin position="246"/>
        <end position="307"/>
    </location>
</feature>
<dbReference type="InterPro" id="IPR001190">
    <property type="entry name" value="SRCR"/>
</dbReference>
<dbReference type="Gene3D" id="3.10.250.10">
    <property type="entry name" value="SRCR-like domain"/>
    <property type="match status" value="6"/>
</dbReference>
<evidence type="ECO:0000256" key="6">
    <source>
        <dbReference type="ARBA" id="ARBA00023136"/>
    </source>
</evidence>
<feature type="disulfide bond" evidence="9">
    <location>
        <begin position="141"/>
        <end position="202"/>
    </location>
</feature>
<evidence type="ECO:0000313" key="14">
    <source>
        <dbReference type="Proteomes" id="UP000827986"/>
    </source>
</evidence>
<sequence>MVNGSSPCAGRVEVKHQDQWGTVCDDNWDMEDAEVVCKQMGCGSAVSAHGRAYFGEGSGPTWLIVDCDGDESALWDCSHRGWGKITCLHYYDTGVICSGRIEVRLVGGDTACSGRVEVKSGKMWETVCDSHLDFNTASVICNELGCGQAVATLGAAHFGEGHDLIWKEEFQCVGNESLLQKCPRMSRPNDTCSHANDVGVLCSGYGGYRLANGSTGCSGRVELRHGGTWGTLCDSHWDLQAAHTLCQQFDCGFAMSVPAGQLFGTGDGPVWNGTFGCERNESRLRDCFVTALGTTECPPGSEANVVCSGCPGGRLVNGTECSGRVEIRHGLTWGSLCASYWDLQDASVLCHQLNCGYAKSIQGGAHFGEGSGTVWRDTFHCEGTESCLWDCSRMALGNPACSPRDTARVICSGKFIIDIRRIRLVNGTGRCAGRVEIYYHGSWGTVCDDFWDLSDSNVVCKQLGCGHAINATVSAHYGQGSGQFWLDDVNCSGKESDLWSCPSRGWGQHNCRHKEDAGVLCSGLVYQEKLRVVGGEDGCSGRVEVWYRGSWGTVCDDSWDMADANVVCKQLGCGSAVSAPGKAAFGEGTGPIWMEMLNCRGTESSLWDCPAKPWGDNNCGHKEDAAVNCSGVTEKTDSLTRTAPPRRPLTDSGRVTVPMIICIILGALLCLVLIILGVQVQSARAQRRGSRRSLDPFSEAVYEEIDYNLIRKKQMFGSSDDSVAKLQYYTGDSDGENDPASEQEGAFLGGSQLDYNNVEEPASSDIPQTPDGQGWRLHSLRSERASGAERDALSPPPPDAGYDDVDDGASGT</sequence>
<name>A0A9D4BAN5_9SAUR</name>
<keyword evidence="5 11" id="KW-1133">Transmembrane helix</keyword>
<feature type="disulfide bond" evidence="9">
    <location>
        <begin position="277"/>
        <end position="287"/>
    </location>
</feature>
<keyword evidence="4" id="KW-0677">Repeat</keyword>
<evidence type="ECO:0000256" key="11">
    <source>
        <dbReference type="SAM" id="Phobius"/>
    </source>
</evidence>
<feature type="disulfide bond" evidence="9">
    <location>
        <begin position="128"/>
        <end position="192"/>
    </location>
</feature>
<feature type="disulfide bond" evidence="9">
    <location>
        <begin position="172"/>
        <end position="182"/>
    </location>
</feature>
<dbReference type="PRINTS" id="PR00258">
    <property type="entry name" value="SPERACTRCPTR"/>
</dbReference>
<evidence type="ECO:0000256" key="9">
    <source>
        <dbReference type="PROSITE-ProRule" id="PRU00196"/>
    </source>
</evidence>
<dbReference type="FunFam" id="3.10.250.10:FF:000004">
    <property type="entry name" value="Scavenger receptor cysteine-rich type 1 protein M130"/>
    <property type="match status" value="3"/>
</dbReference>